<dbReference type="GeneID" id="30308674"/>
<dbReference type="KEGG" id="vg:30308674"/>
<reference evidence="1" key="1">
    <citation type="submission" date="2016-09" db="EMBL/GenBank/DDBJ databases">
        <authorList>
            <person name="Liu Y."/>
            <person name="Bai C."/>
            <person name="Tong Y."/>
            <person name="Mi Z."/>
            <person name="An X."/>
            <person name="Huang Y."/>
            <person name="Li P."/>
            <person name="Yuan X."/>
            <person name="Niu W."/>
            <person name="Liu H."/>
        </authorList>
    </citation>
    <scope>NUCLEOTIDE SEQUENCE</scope>
</reference>
<dbReference type="RefSeq" id="YP_009322788.1">
    <property type="nucleotide sequence ID" value="NC_031924.1"/>
</dbReference>
<keyword evidence="2" id="KW-1185">Reference proteome</keyword>
<accession>A0A1B1W282</accession>
<organism evidence="1 2">
    <name type="scientific">Salmonella phage IME207</name>
    <dbReference type="NCBI Taxonomy" id="1873985"/>
    <lineage>
        <taxon>Viruses</taxon>
        <taxon>Duplodnaviria</taxon>
        <taxon>Heunggongvirae</taxon>
        <taxon>Uroviricota</taxon>
        <taxon>Caudoviricetes</taxon>
        <taxon>Shuimuvirus</taxon>
        <taxon>Shuimuvirus IME207</taxon>
    </lineage>
</organism>
<protein>
    <submittedName>
        <fullName evidence="1">Uncharacterized protein</fullName>
    </submittedName>
</protein>
<evidence type="ECO:0000313" key="1">
    <source>
        <dbReference type="EMBL" id="ANW46776.1"/>
    </source>
</evidence>
<evidence type="ECO:0000313" key="2">
    <source>
        <dbReference type="Proteomes" id="UP000202982"/>
    </source>
</evidence>
<name>A0A1B1W282_9CAUD</name>
<sequence length="90" mass="10023">MSKTKTVKKKAKMQVRDAIEKIVSCGLSVYEHENNSEHDSEVRHLTILGGVRRVSFYPSTLTVFASKEKDFPQVKTSGIDAAIRVAKDGK</sequence>
<proteinExistence type="predicted"/>
<dbReference type="EMBL" id="KX523699">
    <property type="protein sequence ID" value="ANW46776.1"/>
    <property type="molecule type" value="Genomic_DNA"/>
</dbReference>
<dbReference type="Proteomes" id="UP000202982">
    <property type="component" value="Segment"/>
</dbReference>